<dbReference type="Gene3D" id="3.30.559.70">
    <property type="entry name" value="Choline/Carnitine o-acyltransferase, domain 2"/>
    <property type="match status" value="1"/>
</dbReference>
<protein>
    <submittedName>
        <fullName evidence="8">Carnitine O-palmitoyltransferase 2, mitochondrial</fullName>
    </submittedName>
</protein>
<evidence type="ECO:0000259" key="6">
    <source>
        <dbReference type="Pfam" id="PF00755"/>
    </source>
</evidence>
<evidence type="ECO:0000256" key="2">
    <source>
        <dbReference type="ARBA" id="ARBA00022679"/>
    </source>
</evidence>
<reference evidence="8" key="1">
    <citation type="submission" date="2025-08" db="UniProtKB">
        <authorList>
            <consortium name="RefSeq"/>
        </authorList>
    </citation>
    <scope>IDENTIFICATION</scope>
    <source>
        <tissue evidence="8">Muscle</tissue>
    </source>
</reference>
<comment type="similarity">
    <text evidence="1 5">Belongs to the carnitine/choline acetyltransferase family.</text>
</comment>
<dbReference type="InterPro" id="IPR023213">
    <property type="entry name" value="CAT-like_dom_sf"/>
</dbReference>
<keyword evidence="3 5" id="KW-0012">Acyltransferase</keyword>
<dbReference type="GeneID" id="117237850"/>
<proteinExistence type="inferred from homology"/>
<dbReference type="PROSITE" id="PS00440">
    <property type="entry name" value="ACYLTRANSF_C_2"/>
    <property type="match status" value="1"/>
</dbReference>
<accession>A0A6J3KYT6</accession>
<keyword evidence="2 5" id="KW-0808">Transferase</keyword>
<evidence type="ECO:0000256" key="4">
    <source>
        <dbReference type="PIRSR" id="PIRSR600542-1"/>
    </source>
</evidence>
<evidence type="ECO:0000256" key="5">
    <source>
        <dbReference type="RuleBase" id="RU003801"/>
    </source>
</evidence>
<name>A0A6J3KYT6_9HYME</name>
<gene>
    <name evidence="8" type="primary">LOC117237850</name>
</gene>
<organism evidence="7 8">
    <name type="scientific">Bombus vosnesenskii</name>
    <dbReference type="NCBI Taxonomy" id="207650"/>
    <lineage>
        <taxon>Eukaryota</taxon>
        <taxon>Metazoa</taxon>
        <taxon>Ecdysozoa</taxon>
        <taxon>Arthropoda</taxon>
        <taxon>Hexapoda</taxon>
        <taxon>Insecta</taxon>
        <taxon>Pterygota</taxon>
        <taxon>Neoptera</taxon>
        <taxon>Endopterygota</taxon>
        <taxon>Hymenoptera</taxon>
        <taxon>Apocrita</taxon>
        <taxon>Aculeata</taxon>
        <taxon>Apoidea</taxon>
        <taxon>Anthophila</taxon>
        <taxon>Apidae</taxon>
        <taxon>Bombus</taxon>
        <taxon>Pyrobombus</taxon>
    </lineage>
</organism>
<dbReference type="AlphaFoldDB" id="A0A6J3KYT6"/>
<dbReference type="GO" id="GO:0005739">
    <property type="term" value="C:mitochondrion"/>
    <property type="evidence" value="ECO:0007669"/>
    <property type="project" value="TreeGrafter"/>
</dbReference>
<evidence type="ECO:0000313" key="8">
    <source>
        <dbReference type="RefSeq" id="XP_033358122.1"/>
    </source>
</evidence>
<evidence type="ECO:0000256" key="1">
    <source>
        <dbReference type="ARBA" id="ARBA00005232"/>
    </source>
</evidence>
<dbReference type="PANTHER" id="PTHR22589:SF16">
    <property type="entry name" value="CARNITINE O-PALMITOYLTRANSFERASE 2, MITOCHONDRIAL"/>
    <property type="match status" value="1"/>
</dbReference>
<dbReference type="GO" id="GO:0006635">
    <property type="term" value="P:fatty acid beta-oxidation"/>
    <property type="evidence" value="ECO:0007669"/>
    <property type="project" value="TreeGrafter"/>
</dbReference>
<feature type="active site" description="Proton acceptor" evidence="4">
    <location>
        <position position="380"/>
    </location>
</feature>
<dbReference type="Gene3D" id="3.30.559.10">
    <property type="entry name" value="Chloramphenicol acetyltransferase-like domain"/>
    <property type="match status" value="1"/>
</dbReference>
<dbReference type="CTD" id="1376"/>
<dbReference type="SUPFAM" id="SSF52777">
    <property type="entry name" value="CoA-dependent acyltransferases"/>
    <property type="match status" value="2"/>
</dbReference>
<evidence type="ECO:0000256" key="3">
    <source>
        <dbReference type="ARBA" id="ARBA00023315"/>
    </source>
</evidence>
<dbReference type="KEGG" id="bvk:117237850"/>
<dbReference type="RefSeq" id="XP_033358122.1">
    <property type="nucleotide sequence ID" value="XM_033502231.1"/>
</dbReference>
<dbReference type="Pfam" id="PF00755">
    <property type="entry name" value="Carn_acyltransf"/>
    <property type="match status" value="1"/>
</dbReference>
<dbReference type="InterPro" id="IPR042231">
    <property type="entry name" value="Cho/carn_acyl_trans_2"/>
</dbReference>
<dbReference type="GO" id="GO:0004095">
    <property type="term" value="F:carnitine O-palmitoyltransferase activity"/>
    <property type="evidence" value="ECO:0007669"/>
    <property type="project" value="TreeGrafter"/>
</dbReference>
<feature type="domain" description="Choline/carnitine acyltransferase" evidence="6">
    <location>
        <begin position="59"/>
        <end position="651"/>
    </location>
</feature>
<dbReference type="InterPro" id="IPR000542">
    <property type="entry name" value="Carn_acyl_trans"/>
</dbReference>
<dbReference type="InterPro" id="IPR039551">
    <property type="entry name" value="Cho/carn_acyl_trans"/>
</dbReference>
<dbReference type="PANTHER" id="PTHR22589">
    <property type="entry name" value="CARNITINE O-ACYLTRANSFERASE"/>
    <property type="match status" value="1"/>
</dbReference>
<evidence type="ECO:0000313" key="7">
    <source>
        <dbReference type="Proteomes" id="UP000504631"/>
    </source>
</evidence>
<keyword evidence="7" id="KW-1185">Reference proteome</keyword>
<dbReference type="Proteomes" id="UP000504631">
    <property type="component" value="Unplaced"/>
</dbReference>
<sequence>MLPFVFKRNYFKKELIKQGKVELFLQIPRSISVKGDEAYQYIEKSKTPTMHFQPSLPRLPIPKLEDTCRRYLNAQKPLLSKEQLEKTEIYVNEFLTKDGIGLHKELIEKDTKNRDTSYISEPWFDMYLRDRRPLPINYNPFLVLNPASNPEHNIQLVKATNLIVSSLRFMKSLKENVLRPEVFYLKPKTNENNVYHTITRLLPPQFSWYGAYLFKAFPLDMSQYHNLFNTTRLPKPEKDQIYENATGKNIIVMRKGHFYSFNVIDENGYIRKPKEIASCLESILGATISINEKPIGILTTSERDLWANTRAYLSQIGNQEILQKIDSAIFTMILDDMHVGTDYNELIRTYLHADGTNRWFDKSFSLIVTNDGYAGINFEHSWGDGVAVLRFLKDIGNDITKQPKFCADDIKYLQKGAVEVEKLNFVIDDKVQNIVNRQKEKFGEWIGELSVDHMIFNEFGKNECKTFGVSPDAIMQLAFQLALYYQRNCVVPTYESCSTAAFKHGRTETLRSCTIETKKACEAIAQKNNNLSKSELKNLIINCSNVHNKLSKEAVMGQGFDRHLFALKKIWEHSNTPKPPIFSDPAYDNINHNILSTSTLSDPAICAGGFGPVVNNGYGIGYMIQDERLGAIVTSYKRNNNANEYVKCLEKAFKNIHSIMTCGK</sequence>